<dbReference type="Pfam" id="PF13715">
    <property type="entry name" value="CarbopepD_reg_2"/>
    <property type="match status" value="1"/>
</dbReference>
<dbReference type="Proteomes" id="UP000261187">
    <property type="component" value="Unassembled WGS sequence"/>
</dbReference>
<keyword evidence="6 8" id="KW-0472">Membrane</keyword>
<dbReference type="RefSeq" id="WP_117691689.1">
    <property type="nucleotide sequence ID" value="NZ_CATKVV010000004.1"/>
</dbReference>
<dbReference type="InterPro" id="IPR036942">
    <property type="entry name" value="Beta-barrel_TonB_sf"/>
</dbReference>
<dbReference type="PROSITE" id="PS52016">
    <property type="entry name" value="TONB_DEPENDENT_REC_3"/>
    <property type="match status" value="1"/>
</dbReference>
<gene>
    <name evidence="11" type="ORF">DXC61_00615</name>
</gene>
<reference evidence="11 12" key="1">
    <citation type="submission" date="2018-08" db="EMBL/GenBank/DDBJ databases">
        <title>A genome reference for cultivated species of the human gut microbiota.</title>
        <authorList>
            <person name="Zou Y."/>
            <person name="Xue W."/>
            <person name="Luo G."/>
        </authorList>
    </citation>
    <scope>NUCLEOTIDE SEQUENCE [LARGE SCALE GENOMIC DNA]</scope>
    <source>
        <strain evidence="11 12">TF06-40</strain>
    </source>
</reference>
<evidence type="ECO:0000256" key="1">
    <source>
        <dbReference type="ARBA" id="ARBA00004571"/>
    </source>
</evidence>
<keyword evidence="11" id="KW-0675">Receptor</keyword>
<dbReference type="InterPro" id="IPR008969">
    <property type="entry name" value="CarboxyPept-like_regulatory"/>
</dbReference>
<dbReference type="SUPFAM" id="SSF56935">
    <property type="entry name" value="Porins"/>
    <property type="match status" value="1"/>
</dbReference>
<dbReference type="PANTHER" id="PTHR30069:SF29">
    <property type="entry name" value="HEMOGLOBIN AND HEMOGLOBIN-HAPTOGLOBIN-BINDING PROTEIN 1-RELATED"/>
    <property type="match status" value="1"/>
</dbReference>
<keyword evidence="3 8" id="KW-1134">Transmembrane beta strand</keyword>
<dbReference type="GO" id="GO:0009279">
    <property type="term" value="C:cell outer membrane"/>
    <property type="evidence" value="ECO:0007669"/>
    <property type="project" value="UniProtKB-SubCell"/>
</dbReference>
<dbReference type="InterPro" id="IPR023997">
    <property type="entry name" value="TonB-dep_OMP_SusC/RagA_CS"/>
</dbReference>
<dbReference type="Pfam" id="PF07715">
    <property type="entry name" value="Plug"/>
    <property type="match status" value="1"/>
</dbReference>
<evidence type="ECO:0000256" key="4">
    <source>
        <dbReference type="ARBA" id="ARBA00022692"/>
    </source>
</evidence>
<sequence length="1058" mass="117706">MRQTQKISGFVHSQAYVKAIACLVLACGGTLPTLAANETSSSPSVQIVQQNSSTIKGVVVDEHGEPIIGASVVEQGSSNGTVTNLDGNYVLHLKKGGKVPVVISYIGYKSVTTAKGGKIILQADNKLLDELVVVGYGTQKKATLTGSVSQISGDDLQKVAATNVANTLAGKTAGIIANNRSGEPGADEASILIRGKGTLGDTSPLIVVDGVAGRSFSRLNPEDIESISVLKDASAAIYGARAANGVILVTTKRGSSGRTRVQYNGSLTFTQPTRIPKMLNSYQYATYVNEYDADDRHGQAGLTYSPEALEHYRTGDDPVNYPNTDWWGEVAKDWTTKTEHSLSISGGSDKVNYYLSTQYMNQNAIYKNSDHGYKQYQFASNLDAKLNKRVKLSLDLNFRQEERKRGIYSTPYLFSYLMSTFPGSAPYFPNGLPRTGYDGLTNNAAVMVSSAPGSNNSKNLIFNAKPKLHVDLDLITKGLYVEGYAGLDYTQQNGKQINQPYDLYEYDNAKQEYNNRRNDTSKISLNDWSSYYYTITLNGRLGYNRTFAEKHKVGAFVAYEQSKYKYHTMNAYRTNFLSNKLMDIFAGSDVPADKDNGGYSDLTTRMNYFGRINYSYMDKYLLEATVRVDGSMNFAPGHRWGTFPSFSAGWVISDEPFFKPLKNVVDFLKIRGSWGQMGNDNISKFQYLSTYQFTQTGAYFGAGEKGSINKGFYLTRTANPLVTWETANTLNLGISSTFLNNKISLDIDWFQSRRRDILIRRNASIPSYSGLVLPDENLGKVNNSGIELVATYRDRKGDFEWSVTGNFTYAENKVKYMDEAANTPDWQRTTNHPIDGLVLYHALGIYQTQEQVDNTPHLDNAKPGDLIYQDTNGDNKITWDDAVRINKSATPKILYGLTLNGSWKGIDLNVFFQGQAEAVQLVQPTMNMITDFYEGRWRADNTAEENMKARWPKAFIKQTYGDTWNGAASDWWLRNAAFLRLKSIELGYTIPKSITQKIGIEKFRVYINGNNLFTIDKMKVCDPEIGSSYNDDGYLINSNGILGYPLQRMVTIGTNITF</sequence>
<dbReference type="NCBIfam" id="TIGR04057">
    <property type="entry name" value="SusC_RagA_signa"/>
    <property type="match status" value="1"/>
</dbReference>
<evidence type="ECO:0000256" key="6">
    <source>
        <dbReference type="ARBA" id="ARBA00023136"/>
    </source>
</evidence>
<dbReference type="FunFam" id="2.170.130.10:FF:000003">
    <property type="entry name" value="SusC/RagA family TonB-linked outer membrane protein"/>
    <property type="match status" value="1"/>
</dbReference>
<evidence type="ECO:0000313" key="11">
    <source>
        <dbReference type="EMBL" id="RGL64705.1"/>
    </source>
</evidence>
<dbReference type="NCBIfam" id="TIGR04056">
    <property type="entry name" value="OMP_RagA_SusC"/>
    <property type="match status" value="1"/>
</dbReference>
<dbReference type="GO" id="GO:0044718">
    <property type="term" value="P:siderophore transmembrane transport"/>
    <property type="evidence" value="ECO:0007669"/>
    <property type="project" value="TreeGrafter"/>
</dbReference>
<dbReference type="InterPro" id="IPR012910">
    <property type="entry name" value="Plug_dom"/>
</dbReference>
<dbReference type="InterPro" id="IPR023996">
    <property type="entry name" value="TonB-dep_OMP_SusC/RagA"/>
</dbReference>
<dbReference type="PANTHER" id="PTHR30069">
    <property type="entry name" value="TONB-DEPENDENT OUTER MEMBRANE RECEPTOR"/>
    <property type="match status" value="1"/>
</dbReference>
<keyword evidence="7 8" id="KW-0998">Cell outer membrane</keyword>
<evidence type="ECO:0000313" key="12">
    <source>
        <dbReference type="Proteomes" id="UP000261187"/>
    </source>
</evidence>
<proteinExistence type="inferred from homology"/>
<evidence type="ECO:0000256" key="3">
    <source>
        <dbReference type="ARBA" id="ARBA00022452"/>
    </source>
</evidence>
<feature type="domain" description="TonB-dependent receptor plug" evidence="10">
    <location>
        <begin position="141"/>
        <end position="246"/>
    </location>
</feature>
<name>A0AA92T1T9_9BACT</name>
<evidence type="ECO:0000256" key="2">
    <source>
        <dbReference type="ARBA" id="ARBA00022448"/>
    </source>
</evidence>
<evidence type="ECO:0000256" key="7">
    <source>
        <dbReference type="ARBA" id="ARBA00023237"/>
    </source>
</evidence>
<protein>
    <submittedName>
        <fullName evidence="11">TonB-dependent receptor</fullName>
    </submittedName>
</protein>
<dbReference type="InterPro" id="IPR039426">
    <property type="entry name" value="TonB-dep_rcpt-like"/>
</dbReference>
<dbReference type="AlphaFoldDB" id="A0AA92T1T9"/>
<dbReference type="EMBL" id="QSSA01000001">
    <property type="protein sequence ID" value="RGL64705.1"/>
    <property type="molecule type" value="Genomic_DNA"/>
</dbReference>
<comment type="caution">
    <text evidence="11">The sequence shown here is derived from an EMBL/GenBank/DDBJ whole genome shotgun (WGS) entry which is preliminary data.</text>
</comment>
<keyword evidence="5 9" id="KW-0732">Signal</keyword>
<feature type="signal peptide" evidence="9">
    <location>
        <begin position="1"/>
        <end position="35"/>
    </location>
</feature>
<dbReference type="GO" id="GO:0015344">
    <property type="term" value="F:siderophore uptake transmembrane transporter activity"/>
    <property type="evidence" value="ECO:0007669"/>
    <property type="project" value="TreeGrafter"/>
</dbReference>
<evidence type="ECO:0000256" key="9">
    <source>
        <dbReference type="SAM" id="SignalP"/>
    </source>
</evidence>
<organism evidence="11 12">
    <name type="scientific">Segatella copri</name>
    <dbReference type="NCBI Taxonomy" id="165179"/>
    <lineage>
        <taxon>Bacteria</taxon>
        <taxon>Pseudomonadati</taxon>
        <taxon>Bacteroidota</taxon>
        <taxon>Bacteroidia</taxon>
        <taxon>Bacteroidales</taxon>
        <taxon>Prevotellaceae</taxon>
        <taxon>Segatella</taxon>
    </lineage>
</organism>
<comment type="subcellular location">
    <subcellularLocation>
        <location evidence="1 8">Cell outer membrane</location>
        <topology evidence="1 8">Multi-pass membrane protein</topology>
    </subcellularLocation>
</comment>
<dbReference type="Gene3D" id="2.40.170.20">
    <property type="entry name" value="TonB-dependent receptor, beta-barrel domain"/>
    <property type="match status" value="1"/>
</dbReference>
<comment type="similarity">
    <text evidence="8">Belongs to the TonB-dependent receptor family.</text>
</comment>
<dbReference type="Gene3D" id="2.170.130.10">
    <property type="entry name" value="TonB-dependent receptor, plug domain"/>
    <property type="match status" value="1"/>
</dbReference>
<accession>A0AA92T1T9</accession>
<evidence type="ECO:0000256" key="5">
    <source>
        <dbReference type="ARBA" id="ARBA00022729"/>
    </source>
</evidence>
<evidence type="ECO:0000259" key="10">
    <source>
        <dbReference type="Pfam" id="PF07715"/>
    </source>
</evidence>
<dbReference type="Gene3D" id="2.60.40.1120">
    <property type="entry name" value="Carboxypeptidase-like, regulatory domain"/>
    <property type="match status" value="1"/>
</dbReference>
<keyword evidence="2 8" id="KW-0813">Transport</keyword>
<dbReference type="SUPFAM" id="SSF49464">
    <property type="entry name" value="Carboxypeptidase regulatory domain-like"/>
    <property type="match status" value="1"/>
</dbReference>
<evidence type="ECO:0000256" key="8">
    <source>
        <dbReference type="PROSITE-ProRule" id="PRU01360"/>
    </source>
</evidence>
<feature type="chain" id="PRO_5041744635" evidence="9">
    <location>
        <begin position="36"/>
        <end position="1058"/>
    </location>
</feature>
<keyword evidence="4 8" id="KW-0812">Transmembrane</keyword>
<dbReference type="InterPro" id="IPR037066">
    <property type="entry name" value="Plug_dom_sf"/>
</dbReference>